<comment type="caution">
    <text evidence="5">The sequence shown here is derived from an EMBL/GenBank/DDBJ whole genome shotgun (WGS) entry which is preliminary data.</text>
</comment>
<evidence type="ECO:0000256" key="4">
    <source>
        <dbReference type="HAMAP-Rule" id="MF_00271"/>
    </source>
</evidence>
<proteinExistence type="inferred from homology"/>
<dbReference type="GO" id="GO:0042777">
    <property type="term" value="P:proton motive force-driven plasma membrane ATP synthesis"/>
    <property type="evidence" value="ECO:0007669"/>
    <property type="project" value="UniProtKB-UniRule"/>
</dbReference>
<gene>
    <name evidence="4" type="primary">atpD</name>
    <name evidence="5" type="ORF">ENO08_00170</name>
</gene>
<keyword evidence="2 4" id="KW-0813">Transport</keyword>
<dbReference type="AlphaFoldDB" id="A0A7V2F2G4"/>
<reference evidence="5" key="1">
    <citation type="journal article" date="2020" name="mSystems">
        <title>Genome- and Community-Level Interaction Insights into Carbon Utilization and Element Cycling Functions of Hydrothermarchaeota in Hydrothermal Sediment.</title>
        <authorList>
            <person name="Zhou Z."/>
            <person name="Liu Y."/>
            <person name="Xu W."/>
            <person name="Pan J."/>
            <person name="Luo Z.H."/>
            <person name="Li M."/>
        </authorList>
    </citation>
    <scope>NUCLEOTIDE SEQUENCE [LARGE SCALE GENOMIC DNA]</scope>
    <source>
        <strain evidence="5">SpSt-1233</strain>
    </source>
</reference>
<name>A0A7V2F2G4_UNCEI</name>
<protein>
    <recommendedName>
        <fullName evidence="4">V-type ATP synthase subunit D</fullName>
    </recommendedName>
    <alternativeName>
        <fullName evidence="4">V-ATPase subunit D</fullName>
    </alternativeName>
</protein>
<organism evidence="5">
    <name type="scientific">Eiseniibacteriota bacterium</name>
    <dbReference type="NCBI Taxonomy" id="2212470"/>
    <lineage>
        <taxon>Bacteria</taxon>
        <taxon>Candidatus Eiseniibacteriota</taxon>
    </lineage>
</organism>
<dbReference type="EMBL" id="DSEC01000015">
    <property type="protein sequence ID" value="HER42860.1"/>
    <property type="molecule type" value="Genomic_DNA"/>
</dbReference>
<dbReference type="PANTHER" id="PTHR11671">
    <property type="entry name" value="V-TYPE ATP SYNTHASE SUBUNIT D"/>
    <property type="match status" value="1"/>
</dbReference>
<dbReference type="HAMAP" id="MF_00271">
    <property type="entry name" value="ATP_synth_D_arch"/>
    <property type="match status" value="1"/>
</dbReference>
<keyword evidence="4" id="KW-0066">ATP synthesis</keyword>
<evidence type="ECO:0000313" key="5">
    <source>
        <dbReference type="EMBL" id="HER42860.1"/>
    </source>
</evidence>
<comment type="function">
    <text evidence="4">Produces ATP from ADP in the presence of a proton gradient across the membrane.</text>
</comment>
<accession>A0A7V2F2G4</accession>
<dbReference type="Gene3D" id="1.10.287.3240">
    <property type="match status" value="1"/>
</dbReference>
<keyword evidence="4" id="KW-0375">Hydrogen ion transport</keyword>
<dbReference type="NCBIfam" id="TIGR00309">
    <property type="entry name" value="V_ATPase_subD"/>
    <property type="match status" value="1"/>
</dbReference>
<dbReference type="Proteomes" id="UP000886069">
    <property type="component" value="Unassembled WGS sequence"/>
</dbReference>
<evidence type="ECO:0000256" key="3">
    <source>
        <dbReference type="ARBA" id="ARBA00023065"/>
    </source>
</evidence>
<sequence>MKRKVNPNRMMLLRMRRRLELASRGHKLLKNKQEKLMQNFISLARETAEMRRRIEEVFLEISMHYLRGRSVTGRQRLEDALALTTMKGTLETDMRIEMNVRYPKFTFTIPEDDPAYSLAGTSPELDVAFGMLRENFQDLLDLAASEDGLFKLAEELEKTRRRVNALEYILIPDLEEQIRSIESKLSEAERSTQTRLMKIKDMVEARESRR</sequence>
<dbReference type="GO" id="GO:0005524">
    <property type="term" value="F:ATP binding"/>
    <property type="evidence" value="ECO:0007669"/>
    <property type="project" value="UniProtKB-UniRule"/>
</dbReference>
<evidence type="ECO:0000256" key="2">
    <source>
        <dbReference type="ARBA" id="ARBA00022448"/>
    </source>
</evidence>
<dbReference type="GO" id="GO:0046961">
    <property type="term" value="F:proton-transporting ATPase activity, rotational mechanism"/>
    <property type="evidence" value="ECO:0007669"/>
    <property type="project" value="InterPro"/>
</dbReference>
<evidence type="ECO:0000256" key="1">
    <source>
        <dbReference type="ARBA" id="ARBA00005850"/>
    </source>
</evidence>
<comment type="similarity">
    <text evidence="1 4">Belongs to the V-ATPase D subunit family.</text>
</comment>
<dbReference type="Pfam" id="PF01813">
    <property type="entry name" value="ATP-synt_D"/>
    <property type="match status" value="1"/>
</dbReference>
<keyword evidence="3 4" id="KW-0406">Ion transport</keyword>
<dbReference type="InterPro" id="IPR002699">
    <property type="entry name" value="V_ATPase_D"/>
</dbReference>
<dbReference type="GO" id="GO:0046933">
    <property type="term" value="F:proton-transporting ATP synthase activity, rotational mechanism"/>
    <property type="evidence" value="ECO:0007669"/>
    <property type="project" value="UniProtKB-UniRule"/>
</dbReference>